<dbReference type="Proteomes" id="UP000799440">
    <property type="component" value="Unassembled WGS sequence"/>
</dbReference>
<gene>
    <name evidence="15" type="ORF">M011DRAFT_389265</name>
</gene>
<evidence type="ECO:0000256" key="9">
    <source>
        <dbReference type="ARBA" id="ARBA00050665"/>
    </source>
</evidence>
<keyword evidence="2" id="KW-0547">Nucleotide-binding</keyword>
<evidence type="ECO:0000256" key="11">
    <source>
        <dbReference type="PROSITE-ProRule" id="PRU01122"/>
    </source>
</evidence>
<dbReference type="PROSITE" id="PS51786">
    <property type="entry name" value="LON_PROTEOLYTIC"/>
    <property type="match status" value="1"/>
</dbReference>
<dbReference type="Gene3D" id="2.30.130.40">
    <property type="entry name" value="LON domain-like"/>
    <property type="match status" value="1"/>
</dbReference>
<dbReference type="InterPro" id="IPR003593">
    <property type="entry name" value="AAA+_ATPase"/>
</dbReference>
<evidence type="ECO:0000256" key="7">
    <source>
        <dbReference type="ARBA" id="ARBA00023125"/>
    </source>
</evidence>
<dbReference type="GO" id="GO:0006515">
    <property type="term" value="P:protein quality control for misfolded or incompletely synthesized proteins"/>
    <property type="evidence" value="ECO:0007669"/>
    <property type="project" value="TreeGrafter"/>
</dbReference>
<evidence type="ECO:0000259" key="14">
    <source>
        <dbReference type="PROSITE" id="PS51787"/>
    </source>
</evidence>
<keyword evidence="8" id="KW-0496">Mitochondrion</keyword>
<keyword evidence="3 11" id="KW-0378">Hydrolase</keyword>
<dbReference type="Gene3D" id="3.40.50.300">
    <property type="entry name" value="P-loop containing nucleotide triphosphate hydrolases"/>
    <property type="match status" value="1"/>
</dbReference>
<dbReference type="GO" id="GO:0004176">
    <property type="term" value="F:ATP-dependent peptidase activity"/>
    <property type="evidence" value="ECO:0007669"/>
    <property type="project" value="UniProtKB-UniRule"/>
</dbReference>
<dbReference type="InterPro" id="IPR054594">
    <property type="entry name" value="Lon_lid"/>
</dbReference>
<accession>A0A6A6VER6</accession>
<dbReference type="PROSITE" id="PS51787">
    <property type="entry name" value="LON_N"/>
    <property type="match status" value="1"/>
</dbReference>
<feature type="compositionally biased region" description="Basic and acidic residues" evidence="12">
    <location>
        <begin position="1"/>
        <end position="26"/>
    </location>
</feature>
<evidence type="ECO:0000256" key="3">
    <source>
        <dbReference type="ARBA" id="ARBA00022801"/>
    </source>
</evidence>
<dbReference type="FunFam" id="3.40.50.300:FF:000021">
    <property type="entry name" value="Lon protease homolog"/>
    <property type="match status" value="1"/>
</dbReference>
<dbReference type="InterPro" id="IPR027065">
    <property type="entry name" value="Lon_Prtase"/>
</dbReference>
<dbReference type="FunFam" id="1.10.8.60:FF:000113">
    <property type="entry name" value="Lon protease homolog, mitochondrial"/>
    <property type="match status" value="1"/>
</dbReference>
<feature type="region of interest" description="Disordered" evidence="12">
    <location>
        <begin position="702"/>
        <end position="730"/>
    </location>
</feature>
<evidence type="ECO:0000256" key="4">
    <source>
        <dbReference type="ARBA" id="ARBA00022825"/>
    </source>
</evidence>
<dbReference type="GO" id="GO:0051131">
    <property type="term" value="P:chaperone-mediated protein complex assembly"/>
    <property type="evidence" value="ECO:0007669"/>
    <property type="project" value="TreeGrafter"/>
</dbReference>
<comment type="catalytic activity">
    <reaction evidence="9">
        <text>Hydrolysis of proteins in presence of ATP.</text>
        <dbReference type="EC" id="3.4.21.53"/>
    </reaction>
</comment>
<feature type="non-terminal residue" evidence="15">
    <location>
        <position position="968"/>
    </location>
</feature>
<dbReference type="InterPro" id="IPR004815">
    <property type="entry name" value="Lon_bac/euk-typ"/>
</dbReference>
<dbReference type="EC" id="3.4.21.53" evidence="10"/>
<keyword evidence="5" id="KW-0067">ATP-binding</keyword>
<dbReference type="AlphaFoldDB" id="A0A6A6VER6"/>
<feature type="compositionally biased region" description="Pro residues" evidence="12">
    <location>
        <begin position="58"/>
        <end position="74"/>
    </location>
</feature>
<dbReference type="GO" id="GO:0004252">
    <property type="term" value="F:serine-type endopeptidase activity"/>
    <property type="evidence" value="ECO:0007669"/>
    <property type="project" value="UniProtKB-UniRule"/>
</dbReference>
<dbReference type="SUPFAM" id="SSF52540">
    <property type="entry name" value="P-loop containing nucleoside triphosphate hydrolases"/>
    <property type="match status" value="1"/>
</dbReference>
<evidence type="ECO:0000256" key="2">
    <source>
        <dbReference type="ARBA" id="ARBA00022741"/>
    </source>
</evidence>
<dbReference type="InterPro" id="IPR015947">
    <property type="entry name" value="PUA-like_sf"/>
</dbReference>
<evidence type="ECO:0000256" key="12">
    <source>
        <dbReference type="SAM" id="MobiDB-lite"/>
    </source>
</evidence>
<dbReference type="SUPFAM" id="SSF54211">
    <property type="entry name" value="Ribosomal protein S5 domain 2-like"/>
    <property type="match status" value="1"/>
</dbReference>
<dbReference type="GO" id="GO:0003697">
    <property type="term" value="F:single-stranded DNA binding"/>
    <property type="evidence" value="ECO:0007669"/>
    <property type="project" value="TreeGrafter"/>
</dbReference>
<dbReference type="GO" id="GO:0005524">
    <property type="term" value="F:ATP binding"/>
    <property type="evidence" value="ECO:0007669"/>
    <property type="project" value="UniProtKB-KW"/>
</dbReference>
<dbReference type="Gene3D" id="1.20.5.5270">
    <property type="match status" value="1"/>
</dbReference>
<feature type="non-terminal residue" evidence="15">
    <location>
        <position position="1"/>
    </location>
</feature>
<sequence length="968" mass="105992">EEEKQPDAQEEAVRGPEAQGKHERDQPSNSPEPIPPPKSSHARGTSGAESKADNESAPEPPKPSDPPSVKPPGVPDIYPQLMAVPLVRKPVFPGSYKTLTIKDKEVGEAIAELVRKSQPYVATFLLKDDKANKDVIDDPKEVYDVGSFCQIVNVIVSASTGVDYSMNVTLYPHRKIKLSSLQVAAEEQGKDSTEAPTVVESTLGEEVLDEAPQESQGDVVASFEETTTEPQPDSQLALLKGRKVSIVNVENLTEEPFDTTSRKIEYLVGQIIDTFKQIVKLKPQHFAEPVILPQDPVRLTDLIGALAGAPSQELQETFEDMNMESRLLKALALLKGELVNAEQEAQLDRAVGQKANEGFRRHLLQSKLEAIKQELGMDDKSDYSQYTEKADKLAMPPAVRKAFDEELGRLKNQRVHAQEVGTVTTYLDTLVSLPWGKRTVENFNVKHARTVLDEDHYGLQDVKDRILESIAVGKLRGAIEGKILCLVGPPGVGKTSIGKSIARALNRQYQRISLGGVHDASELKGHRRTYVGAMPGRITRALKSAGSENPLILLDEVDKLGRMGMQGDISATMLELLDPAQNNAFLDQYLDVPLDLSKVLFVCTANLTDTISRPLLDRMEVIQLSGYVADEKLAIAERYLVPAAKESSGLKDADVVLEKDAILDLINRYTRESGVRKLKQQIEKVYRKAAMKVVTDLGEEALPESEAITEEGEQAQQESEKTEDGVNETPEQVEKATTVAPRVGLKIPESVHVSIAKDNLKDYVGPPKYTSDRLYDSELTPPGVVMGLVVSDVGGFVFYVESILESALSSKSQASLERTGSMKSVMQESAQVAYSFAKGFVAREFPKNRFLQHAKVHMHCPEGATPKEGPSAGIAMATSLLSLALDVPVTSKIAMTGELTVTGKVLPIGGLREKTVGAKRSGAKTIIFPQDNLADWLELPDYIKEGVEGKPVSWYKEVFELVFPGIDR</sequence>
<dbReference type="InterPro" id="IPR003959">
    <property type="entry name" value="ATPase_AAA_core"/>
</dbReference>
<protein>
    <recommendedName>
        <fullName evidence="10">endopeptidase La</fullName>
        <ecNumber evidence="10">3.4.21.53</ecNumber>
    </recommendedName>
</protein>
<keyword evidence="4 11" id="KW-0720">Serine protease</keyword>
<evidence type="ECO:0000313" key="16">
    <source>
        <dbReference type="Proteomes" id="UP000799440"/>
    </source>
</evidence>
<dbReference type="CDD" id="cd19500">
    <property type="entry name" value="RecA-like_Lon"/>
    <property type="match status" value="1"/>
</dbReference>
<feature type="active site" evidence="11">
    <location>
        <position position="871"/>
    </location>
</feature>
<dbReference type="Pfam" id="PF00004">
    <property type="entry name" value="AAA"/>
    <property type="match status" value="1"/>
</dbReference>
<dbReference type="GO" id="GO:0016887">
    <property type="term" value="F:ATP hydrolysis activity"/>
    <property type="evidence" value="ECO:0007669"/>
    <property type="project" value="InterPro"/>
</dbReference>
<dbReference type="InterPro" id="IPR008269">
    <property type="entry name" value="Lon_proteolytic"/>
</dbReference>
<dbReference type="GO" id="GO:0007005">
    <property type="term" value="P:mitochondrion organization"/>
    <property type="evidence" value="ECO:0007669"/>
    <property type="project" value="TreeGrafter"/>
</dbReference>
<dbReference type="SMART" id="SM00382">
    <property type="entry name" value="AAA"/>
    <property type="match status" value="1"/>
</dbReference>
<evidence type="ECO:0000313" key="15">
    <source>
        <dbReference type="EMBL" id="KAF2748713.1"/>
    </source>
</evidence>
<dbReference type="SMART" id="SM00464">
    <property type="entry name" value="LON"/>
    <property type="match status" value="1"/>
</dbReference>
<dbReference type="Pfam" id="PF05362">
    <property type="entry name" value="Lon_C"/>
    <property type="match status" value="1"/>
</dbReference>
<dbReference type="EMBL" id="MU006568">
    <property type="protein sequence ID" value="KAF2748713.1"/>
    <property type="molecule type" value="Genomic_DNA"/>
</dbReference>
<organism evidence="15 16">
    <name type="scientific">Sporormia fimetaria CBS 119925</name>
    <dbReference type="NCBI Taxonomy" id="1340428"/>
    <lineage>
        <taxon>Eukaryota</taxon>
        <taxon>Fungi</taxon>
        <taxon>Dikarya</taxon>
        <taxon>Ascomycota</taxon>
        <taxon>Pezizomycotina</taxon>
        <taxon>Dothideomycetes</taxon>
        <taxon>Pleosporomycetidae</taxon>
        <taxon>Pleosporales</taxon>
        <taxon>Sporormiaceae</taxon>
        <taxon>Sporormia</taxon>
    </lineage>
</organism>
<evidence type="ECO:0000256" key="5">
    <source>
        <dbReference type="ARBA" id="ARBA00022840"/>
    </source>
</evidence>
<evidence type="ECO:0000259" key="13">
    <source>
        <dbReference type="PROSITE" id="PS51786"/>
    </source>
</evidence>
<dbReference type="InterPro" id="IPR046336">
    <property type="entry name" value="Lon_prtase_N_sf"/>
</dbReference>
<evidence type="ECO:0000256" key="1">
    <source>
        <dbReference type="ARBA" id="ARBA00022670"/>
    </source>
</evidence>
<dbReference type="NCBIfam" id="TIGR00763">
    <property type="entry name" value="lon"/>
    <property type="match status" value="1"/>
</dbReference>
<reference evidence="15" key="1">
    <citation type="journal article" date="2020" name="Stud. Mycol.">
        <title>101 Dothideomycetes genomes: a test case for predicting lifestyles and emergence of pathogens.</title>
        <authorList>
            <person name="Haridas S."/>
            <person name="Albert R."/>
            <person name="Binder M."/>
            <person name="Bloem J."/>
            <person name="Labutti K."/>
            <person name="Salamov A."/>
            <person name="Andreopoulos B."/>
            <person name="Baker S."/>
            <person name="Barry K."/>
            <person name="Bills G."/>
            <person name="Bluhm B."/>
            <person name="Cannon C."/>
            <person name="Castanera R."/>
            <person name="Culley D."/>
            <person name="Daum C."/>
            <person name="Ezra D."/>
            <person name="Gonzalez J."/>
            <person name="Henrissat B."/>
            <person name="Kuo A."/>
            <person name="Liang C."/>
            <person name="Lipzen A."/>
            <person name="Lutzoni F."/>
            <person name="Magnuson J."/>
            <person name="Mondo S."/>
            <person name="Nolan M."/>
            <person name="Ohm R."/>
            <person name="Pangilinan J."/>
            <person name="Park H.-J."/>
            <person name="Ramirez L."/>
            <person name="Alfaro M."/>
            <person name="Sun H."/>
            <person name="Tritt A."/>
            <person name="Yoshinaga Y."/>
            <person name="Zwiers L.-H."/>
            <person name="Turgeon B."/>
            <person name="Goodwin S."/>
            <person name="Spatafora J."/>
            <person name="Crous P."/>
            <person name="Grigoriev I."/>
        </authorList>
    </citation>
    <scope>NUCLEOTIDE SEQUENCE</scope>
    <source>
        <strain evidence="15">CBS 119925</strain>
    </source>
</reference>
<dbReference type="PANTHER" id="PTHR43718">
    <property type="entry name" value="LON PROTEASE"/>
    <property type="match status" value="1"/>
</dbReference>
<name>A0A6A6VER6_9PLEO</name>
<feature type="active site" evidence="11">
    <location>
        <position position="914"/>
    </location>
</feature>
<feature type="domain" description="Lon proteolytic" evidence="13">
    <location>
        <begin position="779"/>
        <end position="965"/>
    </location>
</feature>
<dbReference type="PANTHER" id="PTHR43718:SF2">
    <property type="entry name" value="LON PROTEASE HOMOLOG, MITOCHONDRIAL"/>
    <property type="match status" value="1"/>
</dbReference>
<evidence type="ECO:0000256" key="8">
    <source>
        <dbReference type="ARBA" id="ARBA00023128"/>
    </source>
</evidence>
<evidence type="ECO:0000256" key="10">
    <source>
        <dbReference type="ARBA" id="ARBA00066743"/>
    </source>
</evidence>
<dbReference type="InterPro" id="IPR014721">
    <property type="entry name" value="Ribsml_uS5_D2-typ_fold_subgr"/>
</dbReference>
<dbReference type="Gene3D" id="1.10.8.60">
    <property type="match status" value="1"/>
</dbReference>
<dbReference type="Gene3D" id="1.20.58.1480">
    <property type="match status" value="1"/>
</dbReference>
<comment type="similarity">
    <text evidence="11">Belongs to the peptidase S16 family.</text>
</comment>
<feature type="region of interest" description="Disordered" evidence="12">
    <location>
        <begin position="1"/>
        <end position="76"/>
    </location>
</feature>
<evidence type="ECO:0000256" key="6">
    <source>
        <dbReference type="ARBA" id="ARBA00022946"/>
    </source>
</evidence>
<dbReference type="Pfam" id="PF22667">
    <property type="entry name" value="Lon_lid"/>
    <property type="match status" value="1"/>
</dbReference>
<dbReference type="InterPro" id="IPR020568">
    <property type="entry name" value="Ribosomal_Su5_D2-typ_SF"/>
</dbReference>
<feature type="domain" description="Lon N-terminal" evidence="14">
    <location>
        <begin position="81"/>
        <end position="338"/>
    </location>
</feature>
<keyword evidence="16" id="KW-1185">Reference proteome</keyword>
<dbReference type="SUPFAM" id="SSF88697">
    <property type="entry name" value="PUA domain-like"/>
    <property type="match status" value="1"/>
</dbReference>
<dbReference type="Pfam" id="PF02190">
    <property type="entry name" value="LON_substr_bdg"/>
    <property type="match status" value="1"/>
</dbReference>
<dbReference type="GO" id="GO:0005759">
    <property type="term" value="C:mitochondrial matrix"/>
    <property type="evidence" value="ECO:0007669"/>
    <property type="project" value="TreeGrafter"/>
</dbReference>
<dbReference type="InterPro" id="IPR027417">
    <property type="entry name" value="P-loop_NTPase"/>
</dbReference>
<keyword evidence="7" id="KW-0238">DNA-binding</keyword>
<keyword evidence="6" id="KW-0809">Transit peptide</keyword>
<dbReference type="InterPro" id="IPR003111">
    <property type="entry name" value="Lon_prtase_N"/>
</dbReference>
<feature type="compositionally biased region" description="Acidic residues" evidence="12">
    <location>
        <begin position="702"/>
        <end position="713"/>
    </location>
</feature>
<keyword evidence="1 11" id="KW-0645">Protease</keyword>
<proteinExistence type="inferred from homology"/>
<dbReference type="Gene3D" id="3.30.230.10">
    <property type="match status" value="1"/>
</dbReference>
<dbReference type="PRINTS" id="PR00830">
    <property type="entry name" value="ENDOLAPTASE"/>
</dbReference>
<dbReference type="OrthoDB" id="2411602at2759"/>